<dbReference type="EMBL" id="NBNE01008301">
    <property type="protein sequence ID" value="OWY99632.1"/>
    <property type="molecule type" value="Genomic_DNA"/>
</dbReference>
<evidence type="ECO:0000313" key="2">
    <source>
        <dbReference type="Proteomes" id="UP000198211"/>
    </source>
</evidence>
<comment type="caution">
    <text evidence="1">The sequence shown here is derived from an EMBL/GenBank/DDBJ whole genome shotgun (WGS) entry which is preliminary data.</text>
</comment>
<accession>A0A225V2X5</accession>
<gene>
    <name evidence="1" type="ORF">PHMEG_00029338</name>
</gene>
<name>A0A225V2X5_9STRA</name>
<organism evidence="1 2">
    <name type="scientific">Phytophthora megakarya</name>
    <dbReference type="NCBI Taxonomy" id="4795"/>
    <lineage>
        <taxon>Eukaryota</taxon>
        <taxon>Sar</taxon>
        <taxon>Stramenopiles</taxon>
        <taxon>Oomycota</taxon>
        <taxon>Peronosporomycetes</taxon>
        <taxon>Peronosporales</taxon>
        <taxon>Peronosporaceae</taxon>
        <taxon>Phytophthora</taxon>
    </lineage>
</organism>
<dbReference type="Proteomes" id="UP000198211">
    <property type="component" value="Unassembled WGS sequence"/>
</dbReference>
<protein>
    <submittedName>
        <fullName evidence="1">Uncharacterized protein</fullName>
    </submittedName>
</protein>
<keyword evidence="2" id="KW-1185">Reference proteome</keyword>
<reference evidence="2" key="1">
    <citation type="submission" date="2017-03" db="EMBL/GenBank/DDBJ databases">
        <title>Phytopthora megakarya and P. palmivora, two closely related causual agents of cacao black pod achieved similar genome size and gene model numbers by different mechanisms.</title>
        <authorList>
            <person name="Ali S."/>
            <person name="Shao J."/>
            <person name="Larry D.J."/>
            <person name="Kronmiller B."/>
            <person name="Shen D."/>
            <person name="Strem M.D."/>
            <person name="Melnick R.L."/>
            <person name="Guiltinan M.J."/>
            <person name="Tyler B.M."/>
            <person name="Meinhardt L.W."/>
            <person name="Bailey B.A."/>
        </authorList>
    </citation>
    <scope>NUCLEOTIDE SEQUENCE [LARGE SCALE GENOMIC DNA]</scope>
    <source>
        <strain evidence="2">zdho120</strain>
    </source>
</reference>
<dbReference type="AlphaFoldDB" id="A0A225V2X5"/>
<sequence length="60" mass="6424">MAFDQNLTVTACIDGCTDKFLIGSGIGPRLTLRMVNYVTHTLDKKSIVIPFGTSGYTKGG</sequence>
<proteinExistence type="predicted"/>
<evidence type="ECO:0000313" key="1">
    <source>
        <dbReference type="EMBL" id="OWY99632.1"/>
    </source>
</evidence>